<accession>A0ABR1BNV1</accession>
<protein>
    <submittedName>
        <fullName evidence="1">Uncharacterized protein</fullName>
    </submittedName>
</protein>
<reference evidence="1 2" key="1">
    <citation type="submission" date="2023-08" db="EMBL/GenBank/DDBJ databases">
        <title>A Necator americanus chromosomal reference genome.</title>
        <authorList>
            <person name="Ilik V."/>
            <person name="Petrzelkova K.J."/>
            <person name="Pardy F."/>
            <person name="Fuh T."/>
            <person name="Niatou-Singa F.S."/>
            <person name="Gouil Q."/>
            <person name="Baker L."/>
            <person name="Ritchie M.E."/>
            <person name="Jex A.R."/>
            <person name="Gazzola D."/>
            <person name="Li H."/>
            <person name="Toshio Fujiwara R."/>
            <person name="Zhan B."/>
            <person name="Aroian R.V."/>
            <person name="Pafco B."/>
            <person name="Schwarz E.M."/>
        </authorList>
    </citation>
    <scope>NUCLEOTIDE SEQUENCE [LARGE SCALE GENOMIC DNA]</scope>
    <source>
        <strain evidence="1 2">Aroian</strain>
        <tissue evidence="1">Whole animal</tissue>
    </source>
</reference>
<dbReference type="Proteomes" id="UP001303046">
    <property type="component" value="Unassembled WGS sequence"/>
</dbReference>
<dbReference type="EMBL" id="JAVFWL010000001">
    <property type="protein sequence ID" value="KAK6726968.1"/>
    <property type="molecule type" value="Genomic_DNA"/>
</dbReference>
<evidence type="ECO:0000313" key="1">
    <source>
        <dbReference type="EMBL" id="KAK6726968.1"/>
    </source>
</evidence>
<comment type="caution">
    <text evidence="1">The sequence shown here is derived from an EMBL/GenBank/DDBJ whole genome shotgun (WGS) entry which is preliminary data.</text>
</comment>
<gene>
    <name evidence="1" type="primary">Necator_chrI.g1080</name>
    <name evidence="1" type="ORF">RB195_004956</name>
</gene>
<keyword evidence="2" id="KW-1185">Reference proteome</keyword>
<sequence>MAINAKVPNPYVMIGRIVGQTHSLEVRDMGVDHKQFIGELNAEVVLVQLCCICTLTAAAVLQYTVQVANSLEPD</sequence>
<organism evidence="1 2">
    <name type="scientific">Necator americanus</name>
    <name type="common">Human hookworm</name>
    <dbReference type="NCBI Taxonomy" id="51031"/>
    <lineage>
        <taxon>Eukaryota</taxon>
        <taxon>Metazoa</taxon>
        <taxon>Ecdysozoa</taxon>
        <taxon>Nematoda</taxon>
        <taxon>Chromadorea</taxon>
        <taxon>Rhabditida</taxon>
        <taxon>Rhabditina</taxon>
        <taxon>Rhabditomorpha</taxon>
        <taxon>Strongyloidea</taxon>
        <taxon>Ancylostomatidae</taxon>
        <taxon>Bunostominae</taxon>
        <taxon>Necator</taxon>
    </lineage>
</organism>
<name>A0ABR1BNV1_NECAM</name>
<proteinExistence type="predicted"/>
<evidence type="ECO:0000313" key="2">
    <source>
        <dbReference type="Proteomes" id="UP001303046"/>
    </source>
</evidence>